<reference evidence="1" key="1">
    <citation type="journal article" date="2020" name="Fungal Divers.">
        <title>Resolving the Mortierellaceae phylogeny through synthesis of multi-gene phylogenetics and phylogenomics.</title>
        <authorList>
            <person name="Vandepol N."/>
            <person name="Liber J."/>
            <person name="Desiro A."/>
            <person name="Na H."/>
            <person name="Kennedy M."/>
            <person name="Barry K."/>
            <person name="Grigoriev I.V."/>
            <person name="Miller A.N."/>
            <person name="O'Donnell K."/>
            <person name="Stajich J.E."/>
            <person name="Bonito G."/>
        </authorList>
    </citation>
    <scope>NUCLEOTIDE SEQUENCE</scope>
    <source>
        <strain evidence="1">NVP1</strain>
    </source>
</reference>
<evidence type="ECO:0000313" key="2">
    <source>
        <dbReference type="Proteomes" id="UP000696485"/>
    </source>
</evidence>
<keyword evidence="2" id="KW-1185">Reference proteome</keyword>
<feature type="non-terminal residue" evidence="1">
    <location>
        <position position="212"/>
    </location>
</feature>
<gene>
    <name evidence="1" type="ORF">BG006_000361</name>
</gene>
<dbReference type="Proteomes" id="UP000696485">
    <property type="component" value="Unassembled WGS sequence"/>
</dbReference>
<accession>A0A9P5SFC7</accession>
<evidence type="ECO:0000313" key="1">
    <source>
        <dbReference type="EMBL" id="KAF9324619.1"/>
    </source>
</evidence>
<organism evidence="1 2">
    <name type="scientific">Podila minutissima</name>
    <dbReference type="NCBI Taxonomy" id="64525"/>
    <lineage>
        <taxon>Eukaryota</taxon>
        <taxon>Fungi</taxon>
        <taxon>Fungi incertae sedis</taxon>
        <taxon>Mucoromycota</taxon>
        <taxon>Mortierellomycotina</taxon>
        <taxon>Mortierellomycetes</taxon>
        <taxon>Mortierellales</taxon>
        <taxon>Mortierellaceae</taxon>
        <taxon>Podila</taxon>
    </lineage>
</organism>
<name>A0A9P5SFC7_9FUNG</name>
<protein>
    <submittedName>
        <fullName evidence="1">Uncharacterized protein</fullName>
    </submittedName>
</protein>
<sequence length="212" mass="22899">MQNDAFKRFSKDLTDALVIPVNYLNKKAKRIPLPGNDKKNRVGTEGLAGLQAGVLKNHDDYHQPSPGGLQYDKAHHKCSESVSLHNSSLSTISKTSVDDNQSFTSNGSDSTASIGKFGKSGLKSPLSPIAFHGSGGLPVREEPPLVHCPPSVASLEQFSPERLAWVKDCIYQPTYSQPQNSNILKTSGNVWDMVEGASHGGGHFHNGHSRAR</sequence>
<comment type="caution">
    <text evidence="1">The sequence shown here is derived from an EMBL/GenBank/DDBJ whole genome shotgun (WGS) entry which is preliminary data.</text>
</comment>
<dbReference type="EMBL" id="JAAAUY010001057">
    <property type="protein sequence ID" value="KAF9324619.1"/>
    <property type="molecule type" value="Genomic_DNA"/>
</dbReference>
<dbReference type="AlphaFoldDB" id="A0A9P5SFC7"/>
<proteinExistence type="predicted"/>